<evidence type="ECO:0000313" key="1">
    <source>
        <dbReference type="EMBL" id="KHJ34665.1"/>
    </source>
</evidence>
<evidence type="ECO:0000313" key="2">
    <source>
        <dbReference type="Proteomes" id="UP000030854"/>
    </source>
</evidence>
<accession>A0A0B1PBF0</accession>
<protein>
    <submittedName>
        <fullName evidence="1">Uncharacterized protein</fullName>
    </submittedName>
</protein>
<dbReference type="HOGENOM" id="CLU_153395_0_0_1"/>
<dbReference type="Proteomes" id="UP000030854">
    <property type="component" value="Unassembled WGS sequence"/>
</dbReference>
<sequence length="139" mass="16292">MVTQNKEASLARAKSLLEERYYSSLIAFWSSQAPKQYKDLEIRITSRIPPELSLLPRWSLGKLLAARSGHGDFASYHRRFYHKNADHNCSCRLEKSPEHPFSCQLTRRLRGRLRGHLKHNMNNFKLLYQCTNPSMICRD</sequence>
<gene>
    <name evidence="1" type="ORF">EV44_g3961</name>
</gene>
<keyword evidence="2" id="KW-1185">Reference proteome</keyword>
<organism evidence="1 2">
    <name type="scientific">Uncinula necator</name>
    <name type="common">Grape powdery mildew</name>
    <dbReference type="NCBI Taxonomy" id="52586"/>
    <lineage>
        <taxon>Eukaryota</taxon>
        <taxon>Fungi</taxon>
        <taxon>Dikarya</taxon>
        <taxon>Ascomycota</taxon>
        <taxon>Pezizomycotina</taxon>
        <taxon>Leotiomycetes</taxon>
        <taxon>Erysiphales</taxon>
        <taxon>Erysiphaceae</taxon>
        <taxon>Erysiphe</taxon>
    </lineage>
</organism>
<name>A0A0B1PBF0_UNCNE</name>
<dbReference type="AlphaFoldDB" id="A0A0B1PBF0"/>
<dbReference type="EMBL" id="JNVN01000761">
    <property type="protein sequence ID" value="KHJ34665.1"/>
    <property type="molecule type" value="Genomic_DNA"/>
</dbReference>
<reference evidence="1 2" key="1">
    <citation type="journal article" date="2014" name="BMC Genomics">
        <title>Adaptive genomic structural variation in the grape powdery mildew pathogen, Erysiphe necator.</title>
        <authorList>
            <person name="Jones L."/>
            <person name="Riaz S."/>
            <person name="Morales-Cruz A."/>
            <person name="Amrine K.C."/>
            <person name="McGuire B."/>
            <person name="Gubler W.D."/>
            <person name="Walker M.A."/>
            <person name="Cantu D."/>
        </authorList>
    </citation>
    <scope>NUCLEOTIDE SEQUENCE [LARGE SCALE GENOMIC DNA]</scope>
    <source>
        <strain evidence="2">c</strain>
    </source>
</reference>
<proteinExistence type="predicted"/>
<comment type="caution">
    <text evidence="1">The sequence shown here is derived from an EMBL/GenBank/DDBJ whole genome shotgun (WGS) entry which is preliminary data.</text>
</comment>
<dbReference type="STRING" id="52586.A0A0B1PBF0"/>